<feature type="binding site" evidence="1">
    <location>
        <position position="101"/>
    </location>
    <ligand>
        <name>Mg(2+)</name>
        <dbReference type="ChEBI" id="CHEBI:18420"/>
        <label>1</label>
        <note>catalytic</note>
    </ligand>
</feature>
<dbReference type="EMBL" id="MHLA01000007">
    <property type="protein sequence ID" value="OGZ00134.1"/>
    <property type="molecule type" value="Genomic_DNA"/>
</dbReference>
<evidence type="ECO:0008006" key="4">
    <source>
        <dbReference type="Google" id="ProtNLM"/>
    </source>
</evidence>
<dbReference type="GO" id="GO:0007165">
    <property type="term" value="P:signal transduction"/>
    <property type="evidence" value="ECO:0007669"/>
    <property type="project" value="TreeGrafter"/>
</dbReference>
<comment type="caution">
    <text evidence="2">The sequence shown here is derived from an EMBL/GenBank/DDBJ whole genome shotgun (WGS) entry which is preliminary data.</text>
</comment>
<sequence>MIPNVFPLHYYFKDPLLTVVRAVNEAARAILGLSRESDVKEGEGHRSIVGKPDVISQKTIAHVCASIPGVKILGEEDSDNPIFLPRANPEGIFQGTGLVVDPVDGSVPNSRKLGYWSIGAGVTRDGEIDAGIIIAPATEGGVGVISQKGSGAHLIEDSRITPIAPPQKYDPKKSVVFLGVDTLLYPNIAALTPVIASNVLALYTTGSGLWGLMMVAAGRAEAVIQSPQKAWDWVPAYRAILETGQVFRFFRIKSGQLIPVEKPDFRSFCYANENRLGFVAGIPELCDKLFGMLARKKDWERINPDTASGTW</sequence>
<name>A0A1G2CFG4_9BACT</name>
<evidence type="ECO:0000313" key="3">
    <source>
        <dbReference type="Proteomes" id="UP000178880"/>
    </source>
</evidence>
<dbReference type="GO" id="GO:0008934">
    <property type="term" value="F:inositol monophosphate 1-phosphatase activity"/>
    <property type="evidence" value="ECO:0007669"/>
    <property type="project" value="TreeGrafter"/>
</dbReference>
<evidence type="ECO:0000256" key="1">
    <source>
        <dbReference type="PIRSR" id="PIRSR600760-2"/>
    </source>
</evidence>
<dbReference type="Gene3D" id="3.30.540.10">
    <property type="entry name" value="Fructose-1,6-Bisphosphatase, subunit A, domain 1"/>
    <property type="match status" value="1"/>
</dbReference>
<evidence type="ECO:0000313" key="2">
    <source>
        <dbReference type="EMBL" id="OGZ00134.1"/>
    </source>
</evidence>
<dbReference type="AlphaFoldDB" id="A0A1G2CFG4"/>
<protein>
    <recommendedName>
        <fullName evidence="4">Inositol monophosphatase</fullName>
    </recommendedName>
</protein>
<feature type="binding site" evidence="1">
    <location>
        <position position="75"/>
    </location>
    <ligand>
        <name>Mg(2+)</name>
        <dbReference type="ChEBI" id="CHEBI:18420"/>
        <label>1</label>
        <note>catalytic</note>
    </ligand>
</feature>
<dbReference type="PANTHER" id="PTHR20854">
    <property type="entry name" value="INOSITOL MONOPHOSPHATASE"/>
    <property type="match status" value="1"/>
</dbReference>
<organism evidence="2 3">
    <name type="scientific">Candidatus Liptonbacteria bacterium RIFCSPLOWO2_01_FULL_52_25</name>
    <dbReference type="NCBI Taxonomy" id="1798650"/>
    <lineage>
        <taxon>Bacteria</taxon>
        <taxon>Candidatus Liptoniibacteriota</taxon>
    </lineage>
</organism>
<feature type="binding site" evidence="1">
    <location>
        <position position="104"/>
    </location>
    <ligand>
        <name>Mg(2+)</name>
        <dbReference type="ChEBI" id="CHEBI:18420"/>
        <label>1</label>
        <note>catalytic</note>
    </ligand>
</feature>
<dbReference type="Gene3D" id="3.40.190.80">
    <property type="match status" value="1"/>
</dbReference>
<proteinExistence type="predicted"/>
<dbReference type="SUPFAM" id="SSF56655">
    <property type="entry name" value="Carbohydrate phosphatase"/>
    <property type="match status" value="1"/>
</dbReference>
<reference evidence="2 3" key="1">
    <citation type="journal article" date="2016" name="Nat. Commun.">
        <title>Thousands of microbial genomes shed light on interconnected biogeochemical processes in an aquifer system.</title>
        <authorList>
            <person name="Anantharaman K."/>
            <person name="Brown C.T."/>
            <person name="Hug L.A."/>
            <person name="Sharon I."/>
            <person name="Castelle C.J."/>
            <person name="Probst A.J."/>
            <person name="Thomas B.C."/>
            <person name="Singh A."/>
            <person name="Wilkins M.J."/>
            <person name="Karaoz U."/>
            <person name="Brodie E.L."/>
            <person name="Williams K.H."/>
            <person name="Hubbard S.S."/>
            <person name="Banfield J.F."/>
        </authorList>
    </citation>
    <scope>NUCLEOTIDE SEQUENCE [LARGE SCALE GENOMIC DNA]</scope>
</reference>
<keyword evidence="1" id="KW-0460">Magnesium</keyword>
<keyword evidence="1" id="KW-0479">Metal-binding</keyword>
<comment type="cofactor">
    <cofactor evidence="1">
        <name>Mg(2+)</name>
        <dbReference type="ChEBI" id="CHEBI:18420"/>
    </cofactor>
</comment>
<dbReference type="InterPro" id="IPR000760">
    <property type="entry name" value="Inositol_monophosphatase-like"/>
</dbReference>
<dbReference type="GO" id="GO:0046872">
    <property type="term" value="F:metal ion binding"/>
    <property type="evidence" value="ECO:0007669"/>
    <property type="project" value="UniProtKB-KW"/>
</dbReference>
<dbReference type="PANTHER" id="PTHR20854:SF4">
    <property type="entry name" value="INOSITOL-1-MONOPHOSPHATASE-RELATED"/>
    <property type="match status" value="1"/>
</dbReference>
<dbReference type="Proteomes" id="UP000178880">
    <property type="component" value="Unassembled WGS sequence"/>
</dbReference>
<dbReference type="GO" id="GO:0006020">
    <property type="term" value="P:inositol metabolic process"/>
    <property type="evidence" value="ECO:0007669"/>
    <property type="project" value="TreeGrafter"/>
</dbReference>
<gene>
    <name evidence="2" type="ORF">A2945_00380</name>
</gene>
<feature type="binding site" evidence="1">
    <location>
        <position position="232"/>
    </location>
    <ligand>
        <name>Mg(2+)</name>
        <dbReference type="ChEBI" id="CHEBI:18420"/>
        <label>1</label>
        <note>catalytic</note>
    </ligand>
</feature>
<accession>A0A1G2CFG4</accession>
<dbReference type="Pfam" id="PF00459">
    <property type="entry name" value="Inositol_P"/>
    <property type="match status" value="1"/>
</dbReference>